<dbReference type="EMBL" id="JBHSQK010000059">
    <property type="protein sequence ID" value="MFC5950941.1"/>
    <property type="molecule type" value="Genomic_DNA"/>
</dbReference>
<dbReference type="RefSeq" id="WP_379568428.1">
    <property type="nucleotide sequence ID" value="NZ_JBHSQK010000059.1"/>
</dbReference>
<dbReference type="Proteomes" id="UP001596119">
    <property type="component" value="Unassembled WGS sequence"/>
</dbReference>
<comment type="caution">
    <text evidence="1">The sequence shown here is derived from an EMBL/GenBank/DDBJ whole genome shotgun (WGS) entry which is preliminary data.</text>
</comment>
<sequence>MRLGAGTPTALEELMMRKVGYRLLAGQVVLIALVASGCSATESPRRTSPTPTEGSTVAVHSTSSVSISGGSAASVVTTTNGSGTVVVVVDGKECRVDVRDAVAVRTVSSNGKAYVEITDSKGVTRRVDCP</sequence>
<accession>A0ABW1IB83</accession>
<name>A0ABW1IB83_9PSEU</name>
<keyword evidence="2" id="KW-1185">Reference proteome</keyword>
<proteinExistence type="predicted"/>
<reference evidence="2" key="1">
    <citation type="journal article" date="2019" name="Int. J. Syst. Evol. Microbiol.">
        <title>The Global Catalogue of Microorganisms (GCM) 10K type strain sequencing project: providing services to taxonomists for standard genome sequencing and annotation.</title>
        <authorList>
            <consortium name="The Broad Institute Genomics Platform"/>
            <consortium name="The Broad Institute Genome Sequencing Center for Infectious Disease"/>
            <person name="Wu L."/>
            <person name="Ma J."/>
        </authorList>
    </citation>
    <scope>NUCLEOTIDE SEQUENCE [LARGE SCALE GENOMIC DNA]</scope>
    <source>
        <strain evidence="2">CGMCC 4.7397</strain>
    </source>
</reference>
<evidence type="ECO:0000313" key="1">
    <source>
        <dbReference type="EMBL" id="MFC5950941.1"/>
    </source>
</evidence>
<organism evidence="1 2">
    <name type="scientific">Pseudonocardia lutea</name>
    <dbReference type="NCBI Taxonomy" id="2172015"/>
    <lineage>
        <taxon>Bacteria</taxon>
        <taxon>Bacillati</taxon>
        <taxon>Actinomycetota</taxon>
        <taxon>Actinomycetes</taxon>
        <taxon>Pseudonocardiales</taxon>
        <taxon>Pseudonocardiaceae</taxon>
        <taxon>Pseudonocardia</taxon>
    </lineage>
</organism>
<protein>
    <submittedName>
        <fullName evidence="1">Uncharacterized protein</fullName>
    </submittedName>
</protein>
<evidence type="ECO:0000313" key="2">
    <source>
        <dbReference type="Proteomes" id="UP001596119"/>
    </source>
</evidence>
<gene>
    <name evidence="1" type="ORF">ACFQH9_21970</name>
</gene>